<dbReference type="Gene3D" id="3.30.2310.20">
    <property type="entry name" value="RelE-like"/>
    <property type="match status" value="1"/>
</dbReference>
<dbReference type="EMBL" id="BAUW01000147">
    <property type="protein sequence ID" value="GAE48260.1"/>
    <property type="molecule type" value="Genomic_DNA"/>
</dbReference>
<dbReference type="eggNOG" id="COG3549">
    <property type="taxonomic scope" value="Bacteria"/>
</dbReference>
<accession>W4RV02</accession>
<dbReference type="InterPro" id="IPR035093">
    <property type="entry name" value="RelE/ParE_toxin_dom_sf"/>
</dbReference>
<dbReference type="SUPFAM" id="SSF143011">
    <property type="entry name" value="RelE-like"/>
    <property type="match status" value="1"/>
</dbReference>
<dbReference type="AlphaFoldDB" id="W4RV02"/>
<dbReference type="Proteomes" id="UP000018949">
    <property type="component" value="Unassembled WGS sequence"/>
</dbReference>
<evidence type="ECO:0000313" key="1">
    <source>
        <dbReference type="EMBL" id="GAE48260.1"/>
    </source>
</evidence>
<reference evidence="1 2" key="1">
    <citation type="submission" date="2013-12" db="EMBL/GenBank/DDBJ databases">
        <title>NBRP : Genome information of microbial organism related human and environment.</title>
        <authorList>
            <person name="Hattori M."/>
            <person name="Oshima K."/>
            <person name="Inaba H."/>
            <person name="Suda W."/>
            <person name="Sakamoto M."/>
            <person name="Iino T."/>
            <person name="Kitahara M."/>
            <person name="Oshida Y."/>
            <person name="Iida T."/>
            <person name="Kudo T."/>
            <person name="Itoh T."/>
            <person name="Ahmed I."/>
            <person name="Ohkuma M."/>
        </authorList>
    </citation>
    <scope>NUCLEOTIDE SEQUENCE [LARGE SCALE GENOMIC DNA]</scope>
    <source>
        <strain evidence="1 2">JCM 21738</strain>
    </source>
</reference>
<dbReference type="RefSeq" id="WP_023613833.1">
    <property type="nucleotide sequence ID" value="NZ_BAUW01000147.1"/>
</dbReference>
<keyword evidence="2" id="KW-1185">Reference proteome</keyword>
<sequence>MDIYYTSNKLAKICNDQSLMDRKWGVDNAKKIRRRLNELAAANHLAEIPHTPPPRRHQLTGKKAGQFAVDIQQPQRIIFEPDHDPVPLSEDGGMDLTKITSIIILEVEDYHGKKK</sequence>
<protein>
    <submittedName>
        <fullName evidence="1">HigB toxin protein</fullName>
    </submittedName>
</protein>
<evidence type="ECO:0000313" key="2">
    <source>
        <dbReference type="Proteomes" id="UP000018949"/>
    </source>
</evidence>
<comment type="caution">
    <text evidence="1">The sequence shown here is derived from an EMBL/GenBank/DDBJ whole genome shotgun (WGS) entry which is preliminary data.</text>
</comment>
<name>W4RV02_9BACI</name>
<gene>
    <name evidence="1" type="ORF">JCM21738_5348</name>
</gene>
<organism evidence="1 2">
    <name type="scientific">Mesobacillus boroniphilus JCM 21738</name>
    <dbReference type="NCBI Taxonomy" id="1294265"/>
    <lineage>
        <taxon>Bacteria</taxon>
        <taxon>Bacillati</taxon>
        <taxon>Bacillota</taxon>
        <taxon>Bacilli</taxon>
        <taxon>Bacillales</taxon>
        <taxon>Bacillaceae</taxon>
        <taxon>Mesobacillus</taxon>
    </lineage>
</organism>
<proteinExistence type="predicted"/>